<gene>
    <name evidence="2" type="ORF">IU459_22545</name>
</gene>
<dbReference type="RefSeq" id="WP_195131544.1">
    <property type="nucleotide sequence ID" value="NZ_JADLQX010000017.1"/>
</dbReference>
<organism evidence="2 3">
    <name type="scientific">Nocardia amamiensis</name>
    <dbReference type="NCBI Taxonomy" id="404578"/>
    <lineage>
        <taxon>Bacteria</taxon>
        <taxon>Bacillati</taxon>
        <taxon>Actinomycetota</taxon>
        <taxon>Actinomycetes</taxon>
        <taxon>Mycobacteriales</taxon>
        <taxon>Nocardiaceae</taxon>
        <taxon>Nocardia</taxon>
    </lineage>
</organism>
<dbReference type="Proteomes" id="UP000702209">
    <property type="component" value="Unassembled WGS sequence"/>
</dbReference>
<protein>
    <recommendedName>
        <fullName evidence="4">Transmembrane protein</fullName>
    </recommendedName>
</protein>
<accession>A0ABS0CZM4</accession>
<proteinExistence type="predicted"/>
<reference evidence="2 3" key="1">
    <citation type="submission" date="2020-10" db="EMBL/GenBank/DDBJ databases">
        <title>Identification of Nocardia species via Next-generation sequencing and recognition of intraspecies genetic diversity.</title>
        <authorList>
            <person name="Li P."/>
            <person name="Li P."/>
            <person name="Lu B."/>
        </authorList>
    </citation>
    <scope>NUCLEOTIDE SEQUENCE [LARGE SCALE GENOMIC DNA]</scope>
    <source>
        <strain evidence="2 3">BJ06-0157</strain>
    </source>
</reference>
<evidence type="ECO:0000313" key="2">
    <source>
        <dbReference type="EMBL" id="MBF6300299.1"/>
    </source>
</evidence>
<evidence type="ECO:0000313" key="3">
    <source>
        <dbReference type="Proteomes" id="UP000702209"/>
    </source>
</evidence>
<dbReference type="EMBL" id="JADLQX010000017">
    <property type="protein sequence ID" value="MBF6300299.1"/>
    <property type="molecule type" value="Genomic_DNA"/>
</dbReference>
<comment type="caution">
    <text evidence="2">The sequence shown here is derived from an EMBL/GenBank/DDBJ whole genome shotgun (WGS) entry which is preliminary data.</text>
</comment>
<sequence length="146" mass="13980">MNISEGAVNVISWTANATTAAAGAVGGAAVNGVVGGVQGAAAGVKNGLSRGSHSTPAAALTLAAIGAAGLVDWPVLLGVGGTALVIRQLGQRSGSQAAPDAGRPGQLEPRPEGERTPGRGAEGGRTPAGKSAAGSRRSPSKLQPST</sequence>
<evidence type="ECO:0008006" key="4">
    <source>
        <dbReference type="Google" id="ProtNLM"/>
    </source>
</evidence>
<evidence type="ECO:0000256" key="1">
    <source>
        <dbReference type="SAM" id="MobiDB-lite"/>
    </source>
</evidence>
<keyword evidence="3" id="KW-1185">Reference proteome</keyword>
<name>A0ABS0CZM4_9NOCA</name>
<feature type="region of interest" description="Disordered" evidence="1">
    <location>
        <begin position="91"/>
        <end position="146"/>
    </location>
</feature>